<dbReference type="PROSITE" id="PS01091">
    <property type="entry name" value="TATD_3"/>
    <property type="match status" value="1"/>
</dbReference>
<keyword evidence="2 5" id="KW-0479">Metal-binding</keyword>
<evidence type="ECO:0000256" key="3">
    <source>
        <dbReference type="ARBA" id="ARBA00022801"/>
    </source>
</evidence>
<accession>A0AAE2D4D2</accession>
<gene>
    <name evidence="7" type="ORF">MN116_006625</name>
</gene>
<feature type="binding site" evidence="5">
    <location>
        <position position="190"/>
    </location>
    <ligand>
        <name>a divalent metal cation</name>
        <dbReference type="ChEBI" id="CHEBI:60240"/>
        <label>2</label>
    </ligand>
</feature>
<evidence type="ECO:0000256" key="1">
    <source>
        <dbReference type="ARBA" id="ARBA00009275"/>
    </source>
</evidence>
<feature type="region of interest" description="Disordered" evidence="6">
    <location>
        <begin position="1"/>
        <end position="22"/>
    </location>
</feature>
<organism evidence="7 8">
    <name type="scientific">Schistosoma mekongi</name>
    <name type="common">Parasitic worm</name>
    <dbReference type="NCBI Taxonomy" id="38744"/>
    <lineage>
        <taxon>Eukaryota</taxon>
        <taxon>Metazoa</taxon>
        <taxon>Spiralia</taxon>
        <taxon>Lophotrochozoa</taxon>
        <taxon>Platyhelminthes</taxon>
        <taxon>Trematoda</taxon>
        <taxon>Digenea</taxon>
        <taxon>Strigeidida</taxon>
        <taxon>Schistosomatoidea</taxon>
        <taxon>Schistosomatidae</taxon>
        <taxon>Schistosoma</taxon>
    </lineage>
</organism>
<protein>
    <submittedName>
        <fullName evidence="7">Uncharacterized protein</fullName>
    </submittedName>
</protein>
<dbReference type="PIRSF" id="PIRSF005902">
    <property type="entry name" value="DNase_TatD"/>
    <property type="match status" value="1"/>
</dbReference>
<feature type="binding site" evidence="5">
    <location>
        <position position="238"/>
    </location>
    <ligand>
        <name>a divalent metal cation</name>
        <dbReference type="ChEBI" id="CHEBI:60240"/>
        <label>1</label>
    </ligand>
</feature>
<dbReference type="AlphaFoldDB" id="A0AAE2D4D2"/>
<evidence type="ECO:0000256" key="6">
    <source>
        <dbReference type="SAM" id="MobiDB-lite"/>
    </source>
</evidence>
<dbReference type="InterPro" id="IPR001130">
    <property type="entry name" value="TatD-like"/>
</dbReference>
<dbReference type="InterPro" id="IPR018228">
    <property type="entry name" value="DNase_TatD-rel_CS"/>
</dbReference>
<evidence type="ECO:0000313" key="7">
    <source>
        <dbReference type="EMBL" id="KAK4469795.1"/>
    </source>
</evidence>
<dbReference type="GO" id="GO:0016788">
    <property type="term" value="F:hydrolase activity, acting on ester bonds"/>
    <property type="evidence" value="ECO:0007669"/>
    <property type="project" value="InterPro"/>
</dbReference>
<comment type="function">
    <text evidence="4">Exhibits 3'-exonuclease activities and apurinic/apyrimidinic (AP) endonuclease (in vitro). Show preferential AP endonuclease activity on double-stranded DNA substrates and 3'- exonuclease activity on single-stranded DNA.</text>
</comment>
<dbReference type="PANTHER" id="PTHR46317:SF1">
    <property type="entry name" value="HYDROLASE, TATD FAMILY"/>
    <property type="match status" value="1"/>
</dbReference>
<dbReference type="GO" id="GO:0046872">
    <property type="term" value="F:metal ion binding"/>
    <property type="evidence" value="ECO:0007669"/>
    <property type="project" value="UniProtKB-KW"/>
</dbReference>
<name>A0AAE2D4D2_SCHME</name>
<proteinExistence type="inferred from homology"/>
<sequence>MLRKERNNSENMETQSTIDSNPCHTILPSIGNKNLVFSDLDIDNVINRAINANVNAGIVLAEDRNDFAKAIDLKKRYPDWVNICLGVHPVQKQEGVHGGQRSVTMKDLKHTRDIILQYKHEIVGIGEIGLDFTPTICSTTEMQDIQKSIFTIQIQLAKQLNLPVNVHSHSAGKETMDILKTEGITKVQMHAFDGRPSLAMIGLSEGYYFSIPSSLSRSKQKQELVKALPLDHILVETDSPVFNSPLTQCRTEPDEAIKVCQQIAEIKGIDFETVCYITTENAFKLYGSLNIKC</sequence>
<keyword evidence="8" id="KW-1185">Reference proteome</keyword>
<dbReference type="EMBL" id="JALJAT010000005">
    <property type="protein sequence ID" value="KAK4469795.1"/>
    <property type="molecule type" value="Genomic_DNA"/>
</dbReference>
<comment type="caution">
    <text evidence="7">The sequence shown here is derived from an EMBL/GenBank/DDBJ whole genome shotgun (WGS) entry which is preliminary data.</text>
</comment>
<feature type="binding site" evidence="5">
    <location>
        <position position="127"/>
    </location>
    <ligand>
        <name>a divalent metal cation</name>
        <dbReference type="ChEBI" id="CHEBI:60240"/>
        <label>1</label>
    </ligand>
</feature>
<keyword evidence="3" id="KW-0378">Hydrolase</keyword>
<reference evidence="7" key="1">
    <citation type="submission" date="2022-04" db="EMBL/GenBank/DDBJ databases">
        <authorList>
            <person name="Xu L."/>
            <person name="Lv Z."/>
        </authorList>
    </citation>
    <scope>NUCLEOTIDE SEQUENCE</scope>
    <source>
        <strain evidence="7">LV_2022a</strain>
    </source>
</reference>
<evidence type="ECO:0000256" key="4">
    <source>
        <dbReference type="ARBA" id="ARBA00093287"/>
    </source>
</evidence>
<comment type="similarity">
    <text evidence="1">Belongs to the metallo-dependent hydrolases superfamily. TatD-type hydrolase family.</text>
</comment>
<dbReference type="PANTHER" id="PTHR46317">
    <property type="entry name" value="HYDROLASE OF PHP SUPERFAMILY-RELATED PROTEIN"/>
    <property type="match status" value="1"/>
</dbReference>
<evidence type="ECO:0000256" key="2">
    <source>
        <dbReference type="ARBA" id="ARBA00022723"/>
    </source>
</evidence>
<feature type="compositionally biased region" description="Polar residues" evidence="6">
    <location>
        <begin position="9"/>
        <end position="22"/>
    </location>
</feature>
<feature type="binding site" evidence="5">
    <location>
        <position position="167"/>
    </location>
    <ligand>
        <name>a divalent metal cation</name>
        <dbReference type="ChEBI" id="CHEBI:60240"/>
        <label>2</label>
    </ligand>
</feature>
<evidence type="ECO:0000256" key="5">
    <source>
        <dbReference type="PIRSR" id="PIRSR005902-1"/>
    </source>
</evidence>
<dbReference type="SUPFAM" id="SSF51556">
    <property type="entry name" value="Metallo-dependent hydrolases"/>
    <property type="match status" value="1"/>
</dbReference>
<evidence type="ECO:0000313" key="8">
    <source>
        <dbReference type="Proteomes" id="UP001292079"/>
    </source>
</evidence>
<dbReference type="CDD" id="cd01310">
    <property type="entry name" value="TatD_DNAse"/>
    <property type="match status" value="1"/>
</dbReference>
<dbReference type="Proteomes" id="UP001292079">
    <property type="component" value="Unassembled WGS sequence"/>
</dbReference>
<dbReference type="Pfam" id="PF01026">
    <property type="entry name" value="TatD_DNase"/>
    <property type="match status" value="1"/>
</dbReference>
<dbReference type="InterPro" id="IPR032466">
    <property type="entry name" value="Metal_Hydrolase"/>
</dbReference>
<reference evidence="7" key="2">
    <citation type="journal article" date="2023" name="Infect Dis Poverty">
        <title>Chromosome-scale genome of the human blood fluke Schistosoma mekongi and its implications for public health.</title>
        <authorList>
            <person name="Zhou M."/>
            <person name="Xu L."/>
            <person name="Xu D."/>
            <person name="Chen W."/>
            <person name="Khan J."/>
            <person name="Hu Y."/>
            <person name="Huang H."/>
            <person name="Wei H."/>
            <person name="Zhang Y."/>
            <person name="Chusongsang P."/>
            <person name="Tanasarnprasert K."/>
            <person name="Hu X."/>
            <person name="Limpanont Y."/>
            <person name="Lv Z."/>
        </authorList>
    </citation>
    <scope>NUCLEOTIDE SEQUENCE</scope>
    <source>
        <strain evidence="7">LV_2022a</strain>
    </source>
</reference>
<dbReference type="Gene3D" id="3.20.20.140">
    <property type="entry name" value="Metal-dependent hydrolases"/>
    <property type="match status" value="1"/>
</dbReference>